<geneLocation type="plasmid" evidence="1 2">
    <name>unnamed</name>
</geneLocation>
<name>A0A344UPI6_9NEIS</name>
<dbReference type="RefSeq" id="WP_114074618.1">
    <property type="nucleotide sequence ID" value="NZ_CP029555.1"/>
</dbReference>
<dbReference type="AlphaFoldDB" id="A0A344UPI6"/>
<gene>
    <name evidence="1" type="ORF">DK843_22815</name>
</gene>
<organism evidence="1 2">
    <name type="scientific">Chromobacterium phragmitis</name>
    <dbReference type="NCBI Taxonomy" id="2202141"/>
    <lineage>
        <taxon>Bacteria</taxon>
        <taxon>Pseudomonadati</taxon>
        <taxon>Pseudomonadota</taxon>
        <taxon>Betaproteobacteria</taxon>
        <taxon>Neisseriales</taxon>
        <taxon>Chromobacteriaceae</taxon>
        <taxon>Chromobacterium</taxon>
    </lineage>
</organism>
<evidence type="ECO:0000313" key="1">
    <source>
        <dbReference type="EMBL" id="AXE37184.1"/>
    </source>
</evidence>
<dbReference type="Proteomes" id="UP000252038">
    <property type="component" value="Plasmid unnamed"/>
</dbReference>
<accession>A0A344UPI6</accession>
<sequence length="535" mass="57078">MAQVFTGFKGIAPLVSELLLAPGKATSARNFLPRGGALEPLRQPVPLLDTGRAGVRSIYRFGLNLPDEDKYWFTFDRPVDVVPGPIADNTERTYITGLDVPRVTDFALATGNGGASTRQLPVATYPLAVPTPIAPQALPGAGGSGDIETRFYVRTVVTPWGEESAPSPPSNVVELKQGQPVDVKLPAQPSGARPLKAQRLYRSATTSSGTRALLLVAELPVEQGSYTDQKLGTQLAEKLETAGFAPPPDDLRGLVALPGGVLAGFSGKEICFSEPWLPYAWPEKYRLTMNLQPIGLGVIEGGLAVLTTGKPVMIAGSEPDSMSPAAADFDQSCLSARSIVSNGSGVIYASPDGLCYLGAGGSRVLTADTLNARQWQAYAPTTLRGYLFEGQYIGFYDGGGFLFDLSTGDFIPLSSTFPAGFVDEQRDSVYVAQADGKVLRFNSGDYMAATWRSAPLQRTMSPALAKVVASRYPVTLRLFDGDTLVGEATATSRAAFRFLPVQRRRDVFKIEVEAVGPVQAVCLADSFQDPELTLL</sequence>
<proteinExistence type="predicted"/>
<keyword evidence="1" id="KW-0614">Plasmid</keyword>
<dbReference type="EMBL" id="CP029555">
    <property type="protein sequence ID" value="AXE37184.1"/>
    <property type="molecule type" value="Genomic_DNA"/>
</dbReference>
<reference evidence="1 2" key="1">
    <citation type="submission" date="2018-05" db="EMBL/GenBank/DDBJ databases">
        <title>Genome sequencing, assembly and analysis of the novel insecticidal bacterium, Chromobacterium phragmitis.</title>
        <authorList>
            <person name="Sparks M.E."/>
            <person name="Blackburn M.B."/>
            <person name="Gundersen-Rindal D.E."/>
        </authorList>
    </citation>
    <scope>NUCLEOTIDE SEQUENCE [LARGE SCALE GENOMIC DNA]</scope>
    <source>
        <strain evidence="1">IIBBL 274-1</strain>
        <plasmid evidence="1 2">unnamed</plasmid>
    </source>
</reference>
<protein>
    <submittedName>
        <fullName evidence="1">Uncharacterized protein</fullName>
    </submittedName>
</protein>
<dbReference type="KEGG" id="chrb:DK843_22815"/>
<evidence type="ECO:0000313" key="2">
    <source>
        <dbReference type="Proteomes" id="UP000252038"/>
    </source>
</evidence>